<evidence type="ECO:0000256" key="8">
    <source>
        <dbReference type="ARBA" id="ARBA00032015"/>
    </source>
</evidence>
<evidence type="ECO:0000256" key="7">
    <source>
        <dbReference type="ARBA" id="ARBA00023242"/>
    </source>
</evidence>
<comment type="function">
    <text evidence="9">Component of the Mediator complex, a coactivator involved in the regulated transcription of nearly all RNA polymerase II-dependent genes. Mediator functions as a bridge to convey information from gene-specific regulatory proteins to the basal RNA polymerase II transcription machinery. Mediator is recruited to promoters by direct interactions with regulatory proteins and serves as a scaffold for the assembly of a functional preinitiation complex with RNA polymerase II and the general transcription factors.</text>
</comment>
<comment type="similarity">
    <text evidence="2 9">Belongs to the Mediator complex subunit 16 family.</text>
</comment>
<comment type="subcellular location">
    <subcellularLocation>
        <location evidence="1 9">Nucleus</location>
    </subcellularLocation>
</comment>
<keyword evidence="6 9" id="KW-0804">Transcription</keyword>
<dbReference type="GO" id="GO:0045893">
    <property type="term" value="P:positive regulation of DNA-templated transcription"/>
    <property type="evidence" value="ECO:0007669"/>
    <property type="project" value="TreeGrafter"/>
</dbReference>
<keyword evidence="7 9" id="KW-0539">Nucleus</keyword>
<dbReference type="InterPro" id="IPR048338">
    <property type="entry name" value="Mediator_Med16"/>
</dbReference>
<evidence type="ECO:0000313" key="12">
    <source>
        <dbReference type="Proteomes" id="UP001497382"/>
    </source>
</evidence>
<dbReference type="AlphaFoldDB" id="A0AAV2AHF3"/>
<organism evidence="11 12">
    <name type="scientific">Larinioides sclopetarius</name>
    <dbReference type="NCBI Taxonomy" id="280406"/>
    <lineage>
        <taxon>Eukaryota</taxon>
        <taxon>Metazoa</taxon>
        <taxon>Ecdysozoa</taxon>
        <taxon>Arthropoda</taxon>
        <taxon>Chelicerata</taxon>
        <taxon>Arachnida</taxon>
        <taxon>Araneae</taxon>
        <taxon>Araneomorphae</taxon>
        <taxon>Entelegynae</taxon>
        <taxon>Araneoidea</taxon>
        <taxon>Araneidae</taxon>
        <taxon>Larinioides</taxon>
    </lineage>
</organism>
<evidence type="ECO:0000256" key="3">
    <source>
        <dbReference type="ARBA" id="ARBA00019614"/>
    </source>
</evidence>
<evidence type="ECO:0000256" key="1">
    <source>
        <dbReference type="ARBA" id="ARBA00004123"/>
    </source>
</evidence>
<dbReference type="EMBL" id="CAXIEN010000168">
    <property type="protein sequence ID" value="CAL1283471.1"/>
    <property type="molecule type" value="Genomic_DNA"/>
</dbReference>
<feature type="domain" description="Mediator complex subunit Med16 N-terminal" evidence="10">
    <location>
        <begin position="107"/>
        <end position="249"/>
    </location>
</feature>
<evidence type="ECO:0000256" key="5">
    <source>
        <dbReference type="ARBA" id="ARBA00023159"/>
    </source>
</evidence>
<name>A0AAV2AHF3_9ARAC</name>
<gene>
    <name evidence="9" type="primary">MED16</name>
    <name evidence="11" type="ORF">LARSCL_LOCUS12624</name>
</gene>
<dbReference type="GO" id="GO:0016592">
    <property type="term" value="C:mediator complex"/>
    <property type="evidence" value="ECO:0007669"/>
    <property type="project" value="InterPro"/>
</dbReference>
<evidence type="ECO:0000256" key="6">
    <source>
        <dbReference type="ARBA" id="ARBA00023163"/>
    </source>
</evidence>
<comment type="caution">
    <text evidence="11">The sequence shown here is derived from an EMBL/GenBank/DDBJ whole genome shotgun (WGS) entry which is preliminary data.</text>
</comment>
<dbReference type="PANTHER" id="PTHR13224">
    <property type="entry name" value="THYROID HORMONE RECEPTOR-ASSOCIATED PROTEIN-RELATED"/>
    <property type="match status" value="1"/>
</dbReference>
<protein>
    <recommendedName>
        <fullName evidence="3 9">Mediator of RNA polymerase II transcription subunit 16</fullName>
    </recommendedName>
    <alternativeName>
        <fullName evidence="8 9">Mediator complex subunit 16</fullName>
    </alternativeName>
</protein>
<evidence type="ECO:0000313" key="11">
    <source>
        <dbReference type="EMBL" id="CAL1283471.1"/>
    </source>
</evidence>
<accession>A0AAV2AHF3</accession>
<evidence type="ECO:0000256" key="9">
    <source>
        <dbReference type="RuleBase" id="RU364149"/>
    </source>
</evidence>
<dbReference type="PANTHER" id="PTHR13224:SF6">
    <property type="entry name" value="MEDIATOR OF RNA POLYMERASE II TRANSCRIPTION SUBUNIT 16"/>
    <property type="match status" value="1"/>
</dbReference>
<dbReference type="InterPro" id="IPR036322">
    <property type="entry name" value="WD40_repeat_dom_sf"/>
</dbReference>
<keyword evidence="12" id="KW-1185">Reference proteome</keyword>
<evidence type="ECO:0000256" key="2">
    <source>
        <dbReference type="ARBA" id="ARBA00006543"/>
    </source>
</evidence>
<keyword evidence="5 9" id="KW-0010">Activator</keyword>
<reference evidence="11 12" key="1">
    <citation type="submission" date="2024-04" db="EMBL/GenBank/DDBJ databases">
        <authorList>
            <person name="Rising A."/>
            <person name="Reimegard J."/>
            <person name="Sonavane S."/>
            <person name="Akerstrom W."/>
            <person name="Nylinder S."/>
            <person name="Hedman E."/>
            <person name="Kallberg Y."/>
        </authorList>
    </citation>
    <scope>NUCLEOTIDE SEQUENCE [LARGE SCALE GENOMIC DNA]</scope>
</reference>
<dbReference type="Pfam" id="PF11635">
    <property type="entry name" value="Med16_N"/>
    <property type="match status" value="1"/>
</dbReference>
<evidence type="ECO:0000259" key="10">
    <source>
        <dbReference type="Pfam" id="PF11635"/>
    </source>
</evidence>
<keyword evidence="4 9" id="KW-0805">Transcription regulation</keyword>
<proteinExistence type="inferred from homology"/>
<dbReference type="InterPro" id="IPR021665">
    <property type="entry name" value="Mediator_Med16_N"/>
</dbReference>
<dbReference type="SUPFAM" id="SSF50978">
    <property type="entry name" value="WD40 repeat-like"/>
    <property type="match status" value="1"/>
</dbReference>
<dbReference type="Proteomes" id="UP001497382">
    <property type="component" value="Unassembled WGS sequence"/>
</dbReference>
<comment type="subunit">
    <text evidence="9">Component of the Mediator complex.</text>
</comment>
<sequence length="266" mass="29586">MFNLSLLVRITEGKSILSVSSRNTIAFTSNTDLHDGTAKISKVHVYVADLNMPWEAYEVLSHGEDITCLEWDISATKLLIADSAGCIQVWGMKDFLLNEWSQITTTVFEEYILAAAWFHNGKKIALNMEKKDNPLYLEKYSFIRFNPSLKQFGSKPSEGLIAITTTGMVFVLILQSDGNIITAAELLGQFRSKIKVVDLCYAKSGDFLVVTTDGLVQSSVHCYRVGLKVVQDECIITCEPFSSFFLNCHATCLAGEKQSIVAIIFL</sequence>
<evidence type="ECO:0000256" key="4">
    <source>
        <dbReference type="ARBA" id="ARBA00023015"/>
    </source>
</evidence>